<dbReference type="AlphaFoldDB" id="G2XZJ6"/>
<dbReference type="Proteomes" id="UP000008177">
    <property type="component" value="Unplaced contigs"/>
</dbReference>
<gene>
    <name evidence="1" type="ORF">BofuT4_uP049010.1</name>
</gene>
<organism evidence="1 2">
    <name type="scientific">Botryotinia fuckeliana (strain T4)</name>
    <name type="common">Noble rot fungus</name>
    <name type="synonym">Botrytis cinerea</name>
    <dbReference type="NCBI Taxonomy" id="999810"/>
    <lineage>
        <taxon>Eukaryota</taxon>
        <taxon>Fungi</taxon>
        <taxon>Dikarya</taxon>
        <taxon>Ascomycota</taxon>
        <taxon>Pezizomycotina</taxon>
        <taxon>Leotiomycetes</taxon>
        <taxon>Helotiales</taxon>
        <taxon>Sclerotiniaceae</taxon>
        <taxon>Botrytis</taxon>
    </lineage>
</organism>
<name>G2XZJ6_BOTF4</name>
<sequence length="68" mass="8058">MGLDLWRTFDGFNHYRHAMYEQTSSIYLGKDLANFHGKIIADVAIFVKYFNWPWSYGSESSLQLFRCN</sequence>
<protein>
    <submittedName>
        <fullName evidence="1">Uncharacterized protein</fullName>
    </submittedName>
</protein>
<evidence type="ECO:0000313" key="2">
    <source>
        <dbReference type="Proteomes" id="UP000008177"/>
    </source>
</evidence>
<evidence type="ECO:0000313" key="1">
    <source>
        <dbReference type="EMBL" id="CCD45883.1"/>
    </source>
</evidence>
<dbReference type="HOGENOM" id="CLU_2793690_0_0_1"/>
<dbReference type="EMBL" id="FQ790278">
    <property type="protein sequence ID" value="CCD45883.1"/>
    <property type="molecule type" value="Genomic_DNA"/>
</dbReference>
<reference evidence="2" key="1">
    <citation type="journal article" date="2011" name="PLoS Genet.">
        <title>Genomic analysis of the necrotrophic fungal pathogens Sclerotinia sclerotiorum and Botrytis cinerea.</title>
        <authorList>
            <person name="Amselem J."/>
            <person name="Cuomo C.A."/>
            <person name="van Kan J.A."/>
            <person name="Viaud M."/>
            <person name="Benito E.P."/>
            <person name="Couloux A."/>
            <person name="Coutinho P.M."/>
            <person name="de Vries R.P."/>
            <person name="Dyer P.S."/>
            <person name="Fillinger S."/>
            <person name="Fournier E."/>
            <person name="Gout L."/>
            <person name="Hahn M."/>
            <person name="Kohn L."/>
            <person name="Lapalu N."/>
            <person name="Plummer K.M."/>
            <person name="Pradier J.M."/>
            <person name="Quevillon E."/>
            <person name="Sharon A."/>
            <person name="Simon A."/>
            <person name="ten Have A."/>
            <person name="Tudzynski B."/>
            <person name="Tudzynski P."/>
            <person name="Wincker P."/>
            <person name="Andrew M."/>
            <person name="Anthouard V."/>
            <person name="Beever R.E."/>
            <person name="Beffa R."/>
            <person name="Benoit I."/>
            <person name="Bouzid O."/>
            <person name="Brault B."/>
            <person name="Chen Z."/>
            <person name="Choquer M."/>
            <person name="Collemare J."/>
            <person name="Cotton P."/>
            <person name="Danchin E.G."/>
            <person name="Da Silva C."/>
            <person name="Gautier A."/>
            <person name="Giraud C."/>
            <person name="Giraud T."/>
            <person name="Gonzalez C."/>
            <person name="Grossetete S."/>
            <person name="Guldener U."/>
            <person name="Henrissat B."/>
            <person name="Howlett B.J."/>
            <person name="Kodira C."/>
            <person name="Kretschmer M."/>
            <person name="Lappartient A."/>
            <person name="Leroch M."/>
            <person name="Levis C."/>
            <person name="Mauceli E."/>
            <person name="Neuveglise C."/>
            <person name="Oeser B."/>
            <person name="Pearson M."/>
            <person name="Poulain J."/>
            <person name="Poussereau N."/>
            <person name="Quesneville H."/>
            <person name="Rascle C."/>
            <person name="Schumacher J."/>
            <person name="Segurens B."/>
            <person name="Sexton A."/>
            <person name="Silva E."/>
            <person name="Sirven C."/>
            <person name="Soanes D.M."/>
            <person name="Talbot N.J."/>
            <person name="Templeton M."/>
            <person name="Yandava C."/>
            <person name="Yarden O."/>
            <person name="Zeng Q."/>
            <person name="Rollins J.A."/>
            <person name="Lebrun M.H."/>
            <person name="Dickman M."/>
        </authorList>
    </citation>
    <scope>NUCLEOTIDE SEQUENCE [LARGE SCALE GENOMIC DNA]</scope>
    <source>
        <strain evidence="2">T4</strain>
    </source>
</reference>
<dbReference type="InParanoid" id="G2XZJ6"/>
<accession>G2XZJ6</accession>
<proteinExistence type="predicted"/>